<keyword evidence="4" id="KW-1185">Reference proteome</keyword>
<feature type="signal peptide" evidence="2">
    <location>
        <begin position="1"/>
        <end position="19"/>
    </location>
</feature>
<proteinExistence type="predicted"/>
<dbReference type="AlphaFoldDB" id="A0A9W7KZF9"/>
<dbReference type="OrthoDB" id="10553550at2759"/>
<evidence type="ECO:0008006" key="5">
    <source>
        <dbReference type="Google" id="ProtNLM"/>
    </source>
</evidence>
<reference evidence="4" key="1">
    <citation type="journal article" date="2023" name="Commun. Biol.">
        <title>Genome analysis of Parmales, the sister group of diatoms, reveals the evolutionary specialization of diatoms from phago-mixotrophs to photoautotrophs.</title>
        <authorList>
            <person name="Ban H."/>
            <person name="Sato S."/>
            <person name="Yoshikawa S."/>
            <person name="Yamada K."/>
            <person name="Nakamura Y."/>
            <person name="Ichinomiya M."/>
            <person name="Sato N."/>
            <person name="Blanc-Mathieu R."/>
            <person name="Endo H."/>
            <person name="Kuwata A."/>
            <person name="Ogata H."/>
        </authorList>
    </citation>
    <scope>NUCLEOTIDE SEQUENCE [LARGE SCALE GENOMIC DNA]</scope>
    <source>
        <strain evidence="4">NIES 3700</strain>
    </source>
</reference>
<evidence type="ECO:0000256" key="1">
    <source>
        <dbReference type="SAM" id="MobiDB-lite"/>
    </source>
</evidence>
<sequence length="332" mass="36483">MHDPLHLVFATLLPVVALAHPPVGRTLETSIAELETFERVCDERPCLSSIGGDCCVSERPNVETAACASGYELVYDGSKCWGRGLSFVCVDHSVSGISPPKAYGGCGLAYENVQLNYENNVVPEYFYAGPMEKRSKSLFQCNERCLSKGGVPACPTSQAQYETIKNGMNYQKFVKGMTGASWLGIYAPPDTEEGDLAKRRTFSQCGKVDDINEGLAYASNADWSRKDGLNEPQNGGNNCDANEYCVVMDVKGYYDIACDTDPDEHFDNDELKYNCLCEKGTRKEGFEEEEEMLQEQKDRERHWEGDLREEAKAAVTPGGEDAACCGGGSQVQ</sequence>
<feature type="chain" id="PRO_5040824667" description="C-type lectin domain-containing protein" evidence="2">
    <location>
        <begin position="20"/>
        <end position="332"/>
    </location>
</feature>
<organism evidence="3 4">
    <name type="scientific">Triparma laevis f. longispina</name>
    <dbReference type="NCBI Taxonomy" id="1714387"/>
    <lineage>
        <taxon>Eukaryota</taxon>
        <taxon>Sar</taxon>
        <taxon>Stramenopiles</taxon>
        <taxon>Ochrophyta</taxon>
        <taxon>Bolidophyceae</taxon>
        <taxon>Parmales</taxon>
        <taxon>Triparmaceae</taxon>
        <taxon>Triparma</taxon>
    </lineage>
</organism>
<evidence type="ECO:0000256" key="2">
    <source>
        <dbReference type="SAM" id="SignalP"/>
    </source>
</evidence>
<gene>
    <name evidence="3" type="ORF">TrLO_g3779</name>
</gene>
<dbReference type="Proteomes" id="UP001165122">
    <property type="component" value="Unassembled WGS sequence"/>
</dbReference>
<accession>A0A9W7KZF9</accession>
<name>A0A9W7KZF9_9STRA</name>
<feature type="region of interest" description="Disordered" evidence="1">
    <location>
        <begin position="310"/>
        <end position="332"/>
    </location>
</feature>
<evidence type="ECO:0000313" key="3">
    <source>
        <dbReference type="EMBL" id="GMI16731.1"/>
    </source>
</evidence>
<keyword evidence="2" id="KW-0732">Signal</keyword>
<dbReference type="EMBL" id="BRXW01000262">
    <property type="protein sequence ID" value="GMI16731.1"/>
    <property type="molecule type" value="Genomic_DNA"/>
</dbReference>
<protein>
    <recommendedName>
        <fullName evidence="5">C-type lectin domain-containing protein</fullName>
    </recommendedName>
</protein>
<evidence type="ECO:0000313" key="4">
    <source>
        <dbReference type="Proteomes" id="UP001165122"/>
    </source>
</evidence>
<comment type="caution">
    <text evidence="3">The sequence shown here is derived from an EMBL/GenBank/DDBJ whole genome shotgun (WGS) entry which is preliminary data.</text>
</comment>